<evidence type="ECO:0000313" key="1">
    <source>
        <dbReference type="EMBL" id="NXF91129.1"/>
    </source>
</evidence>
<reference evidence="1 2" key="1">
    <citation type="submission" date="2019-09" db="EMBL/GenBank/DDBJ databases">
        <title>Bird 10,000 Genomes (B10K) Project - Family phase.</title>
        <authorList>
            <person name="Zhang G."/>
        </authorList>
    </citation>
    <scope>NUCLEOTIDE SEQUENCE [LARGE SCALE GENOMIC DNA]</scope>
    <source>
        <strain evidence="1">B10K-DU-001-04</strain>
        <tissue evidence="1">Muscle</tissue>
    </source>
</reference>
<proteinExistence type="predicted"/>
<accession>A0A7K8XJQ1</accession>
<feature type="non-terminal residue" evidence="1">
    <location>
        <position position="1"/>
    </location>
</feature>
<name>A0A7K8XJQ1_9PICI</name>
<sequence>LKHTVALVQNMRNMDVEFLVSQFKQVQRSLETFFRNIKPLYIENPELGILAEWWDALENTLCSWNLTGLGQIARLFEQGELYDAGEMFHLLLDVVNLTDRLAHRNITEALAEVYAFILTQEEKMPMFTEKEFSNQVEGLLMLMKTLTDTPDKPAEASVCLSAAFCWTLTTATPQSDATLAPCDFVSSNSTLSYNTAIEVINELKIITLEDSSLCTVEDIQVDIIHNLTCFFRQIQEWNSLLLKFSGLRRVNDSVLKELLDFWNELSLYVVPPQVNETHPTNCSSTPKRQVALQIVGTLGSVPVAEMEMAKDVLEQLGDLYGDLSWNRHSGTSLLKTVLSNVKNMTSDISGLLDTEAVLSFLSVVQPLMMLSSLGNQTYSMLMTLSTLNGNSNVSDNFENFWFPIVTSIEDLLVNFNAGKLVEVIDQELQLLRLATEQSSSTALDVSVEQFNASSVGTMLRNFEDIQENVNSFLCECNSKNDSKIMYALILLVANESLSSDLLLVIEDIIDFMELYQNKSREDDSGELFAHGHLGEKKNNTHTANSMLLNSFLHIIADLTVIEEALHTNNSELQIADIIELFFDDVQHRQVSTQSHNRNLEIMQEMLQMIFQSTTEHDRNK</sequence>
<comment type="caution">
    <text evidence="1">The sequence shown here is derived from an EMBL/GenBank/DDBJ whole genome shotgun (WGS) entry which is preliminary data.</text>
</comment>
<feature type="non-terminal residue" evidence="1">
    <location>
        <position position="620"/>
    </location>
</feature>
<organism evidence="1 2">
    <name type="scientific">Eubucco bourcierii</name>
    <name type="common">red-headed barbet</name>
    <dbReference type="NCBI Taxonomy" id="91767"/>
    <lineage>
        <taxon>Eukaryota</taxon>
        <taxon>Metazoa</taxon>
        <taxon>Chordata</taxon>
        <taxon>Craniata</taxon>
        <taxon>Vertebrata</taxon>
        <taxon>Euteleostomi</taxon>
        <taxon>Archelosauria</taxon>
        <taxon>Archosauria</taxon>
        <taxon>Dinosauria</taxon>
        <taxon>Saurischia</taxon>
        <taxon>Theropoda</taxon>
        <taxon>Coelurosauria</taxon>
        <taxon>Aves</taxon>
        <taxon>Neognathae</taxon>
        <taxon>Neoaves</taxon>
        <taxon>Telluraves</taxon>
        <taxon>Coraciimorphae</taxon>
        <taxon>Piciformes</taxon>
        <taxon>Ramphastidae</taxon>
        <taxon>Eubucco</taxon>
    </lineage>
</organism>
<dbReference type="EMBL" id="VWZE01012289">
    <property type="protein sequence ID" value="NXF91129.1"/>
    <property type="molecule type" value="Genomic_DNA"/>
</dbReference>
<gene>
    <name evidence="1" type="primary">Abca13_2</name>
    <name evidence="1" type="ORF">EUBBOU_R10072</name>
</gene>
<dbReference type="OrthoDB" id="9833608at2759"/>
<dbReference type="AlphaFoldDB" id="A0A7K8XJQ1"/>
<keyword evidence="2" id="KW-1185">Reference proteome</keyword>
<protein>
    <submittedName>
        <fullName evidence="1">ABCAD protein</fullName>
    </submittedName>
</protein>
<dbReference type="Proteomes" id="UP000583613">
    <property type="component" value="Unassembled WGS sequence"/>
</dbReference>
<evidence type="ECO:0000313" key="2">
    <source>
        <dbReference type="Proteomes" id="UP000583613"/>
    </source>
</evidence>